<name>A0A6C0USQ5_9EURY</name>
<evidence type="ECO:0000313" key="1">
    <source>
        <dbReference type="EMBL" id="QIB75988.1"/>
    </source>
</evidence>
<organism evidence="1 2">
    <name type="scientific">Halogeometricum borinquense</name>
    <dbReference type="NCBI Taxonomy" id="60847"/>
    <lineage>
        <taxon>Archaea</taxon>
        <taxon>Methanobacteriati</taxon>
        <taxon>Methanobacteriota</taxon>
        <taxon>Stenosarchaea group</taxon>
        <taxon>Halobacteria</taxon>
        <taxon>Halobacteriales</taxon>
        <taxon>Haloferacaceae</taxon>
        <taxon>Halogeometricum</taxon>
    </lineage>
</organism>
<proteinExistence type="predicted"/>
<dbReference type="RefSeq" id="WP_163487694.1">
    <property type="nucleotide sequence ID" value="NZ_CP048739.1"/>
</dbReference>
<dbReference type="EMBL" id="CP048739">
    <property type="protein sequence ID" value="QIB75988.1"/>
    <property type="molecule type" value="Genomic_DNA"/>
</dbReference>
<gene>
    <name evidence="1" type="ORF">G3I44_17915</name>
</gene>
<reference evidence="1 2" key="1">
    <citation type="submission" date="2020-02" db="EMBL/GenBank/DDBJ databases">
        <title>Whole genome sequence of Halogeometricum borinquense strain wsp4.</title>
        <authorList>
            <person name="Verma D.K."/>
            <person name="Gopal K."/>
            <person name="Prasad E.S."/>
        </authorList>
    </citation>
    <scope>NUCLEOTIDE SEQUENCE [LARGE SCALE GENOMIC DNA]</scope>
    <source>
        <strain evidence="2">wsp4</strain>
    </source>
</reference>
<dbReference type="AlphaFoldDB" id="A0A6C0USQ5"/>
<dbReference type="GeneID" id="44081318"/>
<evidence type="ECO:0000313" key="2">
    <source>
        <dbReference type="Proteomes" id="UP000465846"/>
    </source>
</evidence>
<protein>
    <submittedName>
        <fullName evidence="1">Uncharacterized protein</fullName>
    </submittedName>
</protein>
<sequence length="72" mass="8247">MLGLLLIALVVKGAGFYLTYAPLEYQRYGDRLVAYDRWLDEPQWSASIDALRDIEVVHDRFQTGYLVLGQSP</sequence>
<accession>A0A6C0USQ5</accession>
<dbReference type="Proteomes" id="UP000465846">
    <property type="component" value="Chromosome"/>
</dbReference>